<evidence type="ECO:0000259" key="8">
    <source>
        <dbReference type="PROSITE" id="PS50850"/>
    </source>
</evidence>
<dbReference type="InterPro" id="IPR011701">
    <property type="entry name" value="MFS"/>
</dbReference>
<dbReference type="PANTHER" id="PTHR23517">
    <property type="entry name" value="RESISTANCE PROTEIN MDTM, PUTATIVE-RELATED-RELATED"/>
    <property type="match status" value="1"/>
</dbReference>
<keyword evidence="2" id="KW-0813">Transport</keyword>
<accession>A0ABP6P615</accession>
<evidence type="ECO:0000256" key="6">
    <source>
        <dbReference type="ARBA" id="ARBA00023136"/>
    </source>
</evidence>
<feature type="transmembrane region" description="Helical" evidence="7">
    <location>
        <begin position="72"/>
        <end position="89"/>
    </location>
</feature>
<evidence type="ECO:0000256" key="7">
    <source>
        <dbReference type="SAM" id="Phobius"/>
    </source>
</evidence>
<feature type="domain" description="Major facilitator superfamily (MFS) profile" evidence="8">
    <location>
        <begin position="6"/>
        <end position="388"/>
    </location>
</feature>
<dbReference type="InterPro" id="IPR005828">
    <property type="entry name" value="MFS_sugar_transport-like"/>
</dbReference>
<keyword evidence="5 7" id="KW-1133">Transmembrane helix</keyword>
<dbReference type="SUPFAM" id="SSF103473">
    <property type="entry name" value="MFS general substrate transporter"/>
    <property type="match status" value="1"/>
</dbReference>
<dbReference type="Pfam" id="PF00083">
    <property type="entry name" value="Sugar_tr"/>
    <property type="match status" value="1"/>
</dbReference>
<keyword evidence="4 7" id="KW-0812">Transmembrane</keyword>
<protein>
    <recommendedName>
        <fullName evidence="8">Major facilitator superfamily (MFS) profile domain-containing protein</fullName>
    </recommendedName>
</protein>
<dbReference type="Gene3D" id="1.20.1250.20">
    <property type="entry name" value="MFS general substrate transporter like domains"/>
    <property type="match status" value="1"/>
</dbReference>
<dbReference type="InterPro" id="IPR036259">
    <property type="entry name" value="MFS_trans_sf"/>
</dbReference>
<evidence type="ECO:0000256" key="3">
    <source>
        <dbReference type="ARBA" id="ARBA00022475"/>
    </source>
</evidence>
<feature type="transmembrane region" description="Helical" evidence="7">
    <location>
        <begin position="251"/>
        <end position="272"/>
    </location>
</feature>
<dbReference type="EMBL" id="BAAAVV010000004">
    <property type="protein sequence ID" value="GAA3169165.1"/>
    <property type="molecule type" value="Genomic_DNA"/>
</dbReference>
<evidence type="ECO:0000313" key="10">
    <source>
        <dbReference type="Proteomes" id="UP001499924"/>
    </source>
</evidence>
<organism evidence="9 10">
    <name type="scientific">Blastococcus jejuensis</name>
    <dbReference type="NCBI Taxonomy" id="351224"/>
    <lineage>
        <taxon>Bacteria</taxon>
        <taxon>Bacillati</taxon>
        <taxon>Actinomycetota</taxon>
        <taxon>Actinomycetes</taxon>
        <taxon>Geodermatophilales</taxon>
        <taxon>Geodermatophilaceae</taxon>
        <taxon>Blastococcus</taxon>
    </lineage>
</organism>
<dbReference type="PANTHER" id="PTHR23517:SF3">
    <property type="entry name" value="INTEGRAL MEMBRANE TRANSPORT PROTEIN"/>
    <property type="match status" value="1"/>
</dbReference>
<evidence type="ECO:0000256" key="2">
    <source>
        <dbReference type="ARBA" id="ARBA00022448"/>
    </source>
</evidence>
<gene>
    <name evidence="9" type="ORF">GCM10010531_22770</name>
</gene>
<evidence type="ECO:0000256" key="5">
    <source>
        <dbReference type="ARBA" id="ARBA00022989"/>
    </source>
</evidence>
<keyword evidence="10" id="KW-1185">Reference proteome</keyword>
<comment type="subcellular location">
    <subcellularLocation>
        <location evidence="1">Cell membrane</location>
        <topology evidence="1">Multi-pass membrane protein</topology>
    </subcellularLocation>
</comment>
<feature type="transmembrane region" description="Helical" evidence="7">
    <location>
        <begin position="217"/>
        <end position="239"/>
    </location>
</feature>
<dbReference type="InterPro" id="IPR050171">
    <property type="entry name" value="MFS_Transporters"/>
</dbReference>
<keyword evidence="3" id="KW-1003">Cell membrane</keyword>
<name>A0ABP6P615_9ACTN</name>
<dbReference type="RefSeq" id="WP_344688976.1">
    <property type="nucleotide sequence ID" value="NZ_BAAAVV010000004.1"/>
</dbReference>
<dbReference type="PROSITE" id="PS50850">
    <property type="entry name" value="MFS"/>
    <property type="match status" value="1"/>
</dbReference>
<keyword evidence="6 7" id="KW-0472">Membrane</keyword>
<dbReference type="Proteomes" id="UP001499924">
    <property type="component" value="Unassembled WGS sequence"/>
</dbReference>
<comment type="caution">
    <text evidence="9">The sequence shown here is derived from an EMBL/GenBank/DDBJ whole genome shotgun (WGS) entry which is preliminary data.</text>
</comment>
<feature type="transmembrane region" description="Helical" evidence="7">
    <location>
        <begin position="284"/>
        <end position="316"/>
    </location>
</feature>
<sequence length="388" mass="39424">MTGAASLRWLFVQAALIHASYSVVRPMVSYRALDLDAGSAQIGALAAAFAVLPLGLAFVVGRRADSLGPRRLMVAGSLLLALGCVAALLAPGFVVLLLAAAALGLAQLLVMVGQQTTVARSAGGLDRDRGFGSLTAAASVGQMVGPPVALSLAGWLAVRGWSESVVGLGVAAVVALLASALLTRHRGGAAGEGAVGEPITSRRAFSELIRTRGMWQAMVTSGTVLAALDLLLAFLPAWAEERGVSVTTVGWLLAIRALVSLLSRVFVVRLIAVLSRRWTFLGSLVLGVAGLALLPFVDVAGAVVVMCLLGVGLGLAQPLTLSWVSNLSAPNARGAAIGLRLTANRLAQTVLPPAIGLAVADSGTTGVFLGSAAVLAAATGTVLRRRLD</sequence>
<dbReference type="Pfam" id="PF07690">
    <property type="entry name" value="MFS_1"/>
    <property type="match status" value="1"/>
</dbReference>
<dbReference type="InterPro" id="IPR020846">
    <property type="entry name" value="MFS_dom"/>
</dbReference>
<reference evidence="10" key="1">
    <citation type="journal article" date="2019" name="Int. J. Syst. Evol. Microbiol.">
        <title>The Global Catalogue of Microorganisms (GCM) 10K type strain sequencing project: providing services to taxonomists for standard genome sequencing and annotation.</title>
        <authorList>
            <consortium name="The Broad Institute Genomics Platform"/>
            <consortium name="The Broad Institute Genome Sequencing Center for Infectious Disease"/>
            <person name="Wu L."/>
            <person name="Ma J."/>
        </authorList>
    </citation>
    <scope>NUCLEOTIDE SEQUENCE [LARGE SCALE GENOMIC DNA]</scope>
    <source>
        <strain evidence="10">JCM 15614</strain>
    </source>
</reference>
<evidence type="ECO:0000313" key="9">
    <source>
        <dbReference type="EMBL" id="GAA3169165.1"/>
    </source>
</evidence>
<feature type="transmembrane region" description="Helical" evidence="7">
    <location>
        <begin position="38"/>
        <end position="60"/>
    </location>
</feature>
<proteinExistence type="predicted"/>
<feature type="transmembrane region" description="Helical" evidence="7">
    <location>
        <begin position="164"/>
        <end position="182"/>
    </location>
</feature>
<evidence type="ECO:0000256" key="4">
    <source>
        <dbReference type="ARBA" id="ARBA00022692"/>
    </source>
</evidence>
<evidence type="ECO:0000256" key="1">
    <source>
        <dbReference type="ARBA" id="ARBA00004651"/>
    </source>
</evidence>